<accession>A0A6M3LNS3</accession>
<reference evidence="1" key="1">
    <citation type="submission" date="2020-03" db="EMBL/GenBank/DDBJ databases">
        <title>The deep terrestrial virosphere.</title>
        <authorList>
            <person name="Holmfeldt K."/>
            <person name="Nilsson E."/>
            <person name="Simone D."/>
            <person name="Lopez-Fernandez M."/>
            <person name="Wu X."/>
            <person name="de Brujin I."/>
            <person name="Lundin D."/>
            <person name="Andersson A."/>
            <person name="Bertilsson S."/>
            <person name="Dopson M."/>
        </authorList>
    </citation>
    <scope>NUCLEOTIDE SEQUENCE</scope>
    <source>
        <strain evidence="1">MM415B03669</strain>
    </source>
</reference>
<evidence type="ECO:0000313" key="1">
    <source>
        <dbReference type="EMBL" id="QJA95074.1"/>
    </source>
</evidence>
<gene>
    <name evidence="1" type="ORF">MM415B03669_0011</name>
</gene>
<organism evidence="1">
    <name type="scientific">viral metagenome</name>
    <dbReference type="NCBI Taxonomy" id="1070528"/>
    <lineage>
        <taxon>unclassified sequences</taxon>
        <taxon>metagenomes</taxon>
        <taxon>organismal metagenomes</taxon>
    </lineage>
</organism>
<sequence>MIFEIPPDVLDYLALIDDKYDEAKKERLSRFSTEWGTWSREMNLATKGKDGLAYKYLFVYWVTMSQLLELHHISRFKAGKKRRLAKEANKYKEIILDGDGPELSEKDMKLKLFSGVVRKR</sequence>
<dbReference type="EMBL" id="MT143283">
    <property type="protein sequence ID" value="QJA95074.1"/>
    <property type="molecule type" value="Genomic_DNA"/>
</dbReference>
<evidence type="ECO:0008006" key="2">
    <source>
        <dbReference type="Google" id="ProtNLM"/>
    </source>
</evidence>
<proteinExistence type="predicted"/>
<dbReference type="AlphaFoldDB" id="A0A6M3LNS3"/>
<protein>
    <recommendedName>
        <fullName evidence="2">Terminase</fullName>
    </recommendedName>
</protein>
<name>A0A6M3LNS3_9ZZZZ</name>